<keyword evidence="4 10" id="KW-0378">Hydrolase</keyword>
<dbReference type="InterPro" id="IPR007863">
    <property type="entry name" value="Peptidase_M16_C"/>
</dbReference>
<evidence type="ECO:0000313" key="11">
    <source>
        <dbReference type="Proteomes" id="UP000266178"/>
    </source>
</evidence>
<evidence type="ECO:0000256" key="6">
    <source>
        <dbReference type="ARBA" id="ARBA00023049"/>
    </source>
</evidence>
<dbReference type="RefSeq" id="WP_119358289.1">
    <property type="nucleotide sequence ID" value="NZ_BJXM01000003.1"/>
</dbReference>
<proteinExistence type="inferred from homology"/>
<feature type="domain" description="Peptidase M16 C-terminal" evidence="9">
    <location>
        <begin position="683"/>
        <end position="861"/>
    </location>
</feature>
<keyword evidence="5" id="KW-0862">Zinc</keyword>
<dbReference type="InterPro" id="IPR011249">
    <property type="entry name" value="Metalloenz_LuxS/M16"/>
</dbReference>
<dbReference type="PANTHER" id="PTHR43690:SF34">
    <property type="entry name" value="ZINC PROTEASE PQQL-LIKE"/>
    <property type="match status" value="1"/>
</dbReference>
<evidence type="ECO:0000259" key="9">
    <source>
        <dbReference type="Pfam" id="PF05193"/>
    </source>
</evidence>
<dbReference type="InterPro" id="IPR050626">
    <property type="entry name" value="Peptidase_M16"/>
</dbReference>
<dbReference type="GO" id="GO:0004222">
    <property type="term" value="F:metalloendopeptidase activity"/>
    <property type="evidence" value="ECO:0007669"/>
    <property type="project" value="UniProtKB-EC"/>
</dbReference>
<dbReference type="OrthoDB" id="9811314at2"/>
<feature type="domain" description="Peptidase M16 N-terminal" evidence="8">
    <location>
        <begin position="48"/>
        <end position="174"/>
    </location>
</feature>
<dbReference type="EMBL" id="QWLB01000050">
    <property type="protein sequence ID" value="RIH91270.1"/>
    <property type="molecule type" value="Genomic_DNA"/>
</dbReference>
<gene>
    <name evidence="10" type="primary">ptrA</name>
    <name evidence="10" type="ORF">Mgrana_02847</name>
</gene>
<accession>A0A399F5C4</accession>
<keyword evidence="6" id="KW-0482">Metalloprotease</keyword>
<dbReference type="GO" id="GO:0006508">
    <property type="term" value="P:proteolysis"/>
    <property type="evidence" value="ECO:0007669"/>
    <property type="project" value="UniProtKB-KW"/>
</dbReference>
<evidence type="ECO:0000256" key="7">
    <source>
        <dbReference type="RuleBase" id="RU004447"/>
    </source>
</evidence>
<comment type="caution">
    <text evidence="10">The sequence shown here is derived from an EMBL/GenBank/DDBJ whole genome shotgun (WGS) entry which is preliminary data.</text>
</comment>
<dbReference type="PROSITE" id="PS00143">
    <property type="entry name" value="INSULINASE"/>
    <property type="match status" value="1"/>
</dbReference>
<name>A0A399F5C4_9DEIN</name>
<evidence type="ECO:0000259" key="8">
    <source>
        <dbReference type="Pfam" id="PF00675"/>
    </source>
</evidence>
<dbReference type="Pfam" id="PF00675">
    <property type="entry name" value="Peptidase_M16"/>
    <property type="match status" value="1"/>
</dbReference>
<evidence type="ECO:0000256" key="4">
    <source>
        <dbReference type="ARBA" id="ARBA00022801"/>
    </source>
</evidence>
<dbReference type="Proteomes" id="UP000266178">
    <property type="component" value="Unassembled WGS sequence"/>
</dbReference>
<keyword evidence="3" id="KW-0479">Metal-binding</keyword>
<dbReference type="Pfam" id="PF05193">
    <property type="entry name" value="Peptidase_M16_C"/>
    <property type="match status" value="2"/>
</dbReference>
<keyword evidence="2 10" id="KW-0645">Protease</keyword>
<dbReference type="GO" id="GO:0046872">
    <property type="term" value="F:metal ion binding"/>
    <property type="evidence" value="ECO:0007669"/>
    <property type="project" value="UniProtKB-KW"/>
</dbReference>
<sequence>MIRALQVFGLLLWGVGLAQSLGSPPLQSLPPDPKLVSGKLANGLTYYIYPNAEPRNRAEMRLVVNAGSLMEDEDQKGLAHFLEHMLFNGTRRFPKQSIENFLEKVGMQFGADLNAYTSFDETVYQLRVPTQDPAVLDTALNILEDWAGSATLDPEEVKREAPVIVEEERARYKTASGRAQIQTLGLYLAGSRYAARLPIGDMKIVTGQPVEALRRFYQTWYRPDLMAVVVVGDIDPAQMESAIREKFSALQNPTPETPRPSYTIPSANTDRYLVFQDPEYPQTQLRINTLRGARVVNTPGAFRQLVLEQLYTTLLNQRLAERAKSADPPFLSASVASGNYVRPHDIDQLSASVKENGEALGLEALLTEVKRARLGFTAGELERAKSQLQRSFETTYNERDKQDSRTLADALADSFLSGAVPTSAETDLTLAQRFLPEITLEELRDYAQGFLGGPRNLVVLRPQKPGQTPLTPADLQKVVAAADARPVEAYQEAVLASSLFDQPPAPAMVLRENPQKEFTELVLANGVRVLYKPTEFKNDEVLFRAYSPGGASLVSDADYPAAMVIASVVAGSGLGPFDANGLARFLAGKQVSVSPLIGEREEGLRGQSSTRDLETLFQLAHLYFTAPRADPEIFNREITARLEAAQNRTLNPVTPLQDALNQYIGPGSLRGKPLSLEALRTVEREKALALYQSRFANAADFTFIFVGSFDEAKLRELAQRYLGTLPAKPEREAWKEVFPKPRYNAQVESTFYKGQDERGVVALYFTQPYPYSLKNTVLAAALNNLLDLRLTEDIREKLGGAYSPGVSGGLSREPYTEVSYLISFPCDPKRAADLVKATLQTLESIQNEVSADDLTKVREQLKRSREEALRTNTFWLSRLVSYAQYGDLDPNDTTTFTQIVDGLQAADLQGLARQVLGNHLQMVLYPESMKP</sequence>
<dbReference type="SUPFAM" id="SSF63411">
    <property type="entry name" value="LuxS/MPP-like metallohydrolase"/>
    <property type="match status" value="4"/>
</dbReference>
<dbReference type="EC" id="3.4.24.55" evidence="10"/>
<dbReference type="InterPro" id="IPR001431">
    <property type="entry name" value="Pept_M16_Zn_BS"/>
</dbReference>
<evidence type="ECO:0000256" key="1">
    <source>
        <dbReference type="ARBA" id="ARBA00007261"/>
    </source>
</evidence>
<comment type="similarity">
    <text evidence="1 7">Belongs to the peptidase M16 family.</text>
</comment>
<evidence type="ECO:0000256" key="5">
    <source>
        <dbReference type="ARBA" id="ARBA00022833"/>
    </source>
</evidence>
<keyword evidence="11" id="KW-1185">Reference proteome</keyword>
<evidence type="ECO:0000256" key="2">
    <source>
        <dbReference type="ARBA" id="ARBA00022670"/>
    </source>
</evidence>
<reference evidence="10 11" key="1">
    <citation type="submission" date="2018-08" db="EMBL/GenBank/DDBJ databases">
        <title>Meiothermus granaticius genome AF-68 sequencing project.</title>
        <authorList>
            <person name="Da Costa M.S."/>
            <person name="Albuquerque L."/>
            <person name="Raposo P."/>
            <person name="Froufe H.J.C."/>
            <person name="Barroso C.S."/>
            <person name="Egas C."/>
        </authorList>
    </citation>
    <scope>NUCLEOTIDE SEQUENCE [LARGE SCALE GENOMIC DNA]</scope>
    <source>
        <strain evidence="10 11">AF-68</strain>
    </source>
</reference>
<evidence type="ECO:0000313" key="10">
    <source>
        <dbReference type="EMBL" id="RIH91270.1"/>
    </source>
</evidence>
<evidence type="ECO:0000256" key="3">
    <source>
        <dbReference type="ARBA" id="ARBA00022723"/>
    </source>
</evidence>
<dbReference type="AlphaFoldDB" id="A0A399F5C4"/>
<dbReference type="Gene3D" id="3.30.830.10">
    <property type="entry name" value="Metalloenzyme, LuxS/M16 peptidase-like"/>
    <property type="match status" value="4"/>
</dbReference>
<organism evidence="10 11">
    <name type="scientific">Meiothermus granaticius NBRC 107808</name>
    <dbReference type="NCBI Taxonomy" id="1227551"/>
    <lineage>
        <taxon>Bacteria</taxon>
        <taxon>Thermotogati</taxon>
        <taxon>Deinococcota</taxon>
        <taxon>Deinococci</taxon>
        <taxon>Thermales</taxon>
        <taxon>Thermaceae</taxon>
        <taxon>Meiothermus</taxon>
    </lineage>
</organism>
<dbReference type="PANTHER" id="PTHR43690">
    <property type="entry name" value="NARDILYSIN"/>
    <property type="match status" value="1"/>
</dbReference>
<feature type="domain" description="Peptidase M16 C-terminal" evidence="9">
    <location>
        <begin position="211"/>
        <end position="388"/>
    </location>
</feature>
<dbReference type="InterPro" id="IPR011765">
    <property type="entry name" value="Pept_M16_N"/>
</dbReference>
<protein>
    <submittedName>
        <fullName evidence="10">Protease 3</fullName>
        <ecNumber evidence="10">3.4.24.55</ecNumber>
    </submittedName>
</protein>